<feature type="chain" id="PRO_5041703308" evidence="2">
    <location>
        <begin position="21"/>
        <end position="588"/>
    </location>
</feature>
<feature type="compositionally biased region" description="Low complexity" evidence="1">
    <location>
        <begin position="510"/>
        <end position="550"/>
    </location>
</feature>
<sequence length="588" mass="59482">MTPQRSLRRTSLLAASLATAGALTFGTAAPSGATTAPAPAPVIDLLVLYTPEALKARGGKEQLAQAVERGIASMNDALSRSRIPGTIRVIGLEETPVPESKVGRSRTGFDWIAGYGPGVRNIYDADLVSVVVTGGEGIASSPYVPIANVNGAEAWSVVGNDWLEPVPGGGEAGVFAHELGHNLGATHDWGTTPDTRGANSQRHGYVNPNGLIDIMAYTTSPLCAPNRCNRQPYYSNPDVTVGGLPFGQRGGTKPSDIASVFTKTIPVVAGYRTATMVQFQYNEDNAARPSLFDPLGALNRLAAQRYLPGTYRSARIENAPSAARAGYTPAEVDAAVKAAKASCTAATNCETRDGARYVTLPAKILPIMLPLLDFGSATGTLAFVRPLVDLTSPLLRVLLDPARGTALAPADLISRLSNAVGEGVRAASTGTGEGSRYLVPATRSGDTVRSVSGDSAPVGTQAGATAALVRDTASTASSTVSPVTAAPSTQTPKASTATSETAKPASSSGASKTSEPSEAAAATGSSTASTSASGTTSGSTAKSGASTTEKTTAEKTTADRAASGSSTASTDSSGSASSSDKAGASSAN</sequence>
<proteinExistence type="predicted"/>
<evidence type="ECO:0000313" key="3">
    <source>
        <dbReference type="EMBL" id="MDP0400180.1"/>
    </source>
</evidence>
<feature type="compositionally biased region" description="Polar residues" evidence="1">
    <location>
        <begin position="490"/>
        <end position="509"/>
    </location>
</feature>
<dbReference type="GO" id="GO:0008237">
    <property type="term" value="F:metallopeptidase activity"/>
    <property type="evidence" value="ECO:0007669"/>
    <property type="project" value="InterPro"/>
</dbReference>
<accession>A0AA90NE08</accession>
<dbReference type="RefSeq" id="WP_305112630.1">
    <property type="nucleotide sequence ID" value="NZ_JAUTIX010000008.1"/>
</dbReference>
<organism evidence="3 4">
    <name type="scientific">Tsukamurella strandjordii</name>
    <dbReference type="NCBI Taxonomy" id="147577"/>
    <lineage>
        <taxon>Bacteria</taxon>
        <taxon>Bacillati</taxon>
        <taxon>Actinomycetota</taxon>
        <taxon>Actinomycetes</taxon>
        <taxon>Mycobacteriales</taxon>
        <taxon>Tsukamurellaceae</taxon>
        <taxon>Tsukamurella</taxon>
    </lineage>
</organism>
<dbReference type="InterPro" id="IPR006311">
    <property type="entry name" value="TAT_signal"/>
</dbReference>
<feature type="compositionally biased region" description="Low complexity" evidence="1">
    <location>
        <begin position="559"/>
        <end position="588"/>
    </location>
</feature>
<dbReference type="SUPFAM" id="SSF55486">
    <property type="entry name" value="Metalloproteases ('zincins'), catalytic domain"/>
    <property type="match status" value="1"/>
</dbReference>
<dbReference type="PROSITE" id="PS51318">
    <property type="entry name" value="TAT"/>
    <property type="match status" value="1"/>
</dbReference>
<dbReference type="Gene3D" id="3.40.390.10">
    <property type="entry name" value="Collagenase (Catalytic Domain)"/>
    <property type="match status" value="1"/>
</dbReference>
<gene>
    <name evidence="3" type="ORF">Q7X28_19870</name>
</gene>
<feature type="signal peptide" evidence="2">
    <location>
        <begin position="1"/>
        <end position="20"/>
    </location>
</feature>
<protein>
    <submittedName>
        <fullName evidence="3">M12 family metallo-peptidase</fullName>
    </submittedName>
</protein>
<keyword evidence="2" id="KW-0732">Signal</keyword>
<feature type="compositionally biased region" description="Low complexity" evidence="1">
    <location>
        <begin position="476"/>
        <end position="489"/>
    </location>
</feature>
<dbReference type="Pfam" id="PF13688">
    <property type="entry name" value="Reprolysin_5"/>
    <property type="match status" value="1"/>
</dbReference>
<evidence type="ECO:0000256" key="1">
    <source>
        <dbReference type="SAM" id="MobiDB-lite"/>
    </source>
</evidence>
<evidence type="ECO:0000256" key="2">
    <source>
        <dbReference type="SAM" id="SignalP"/>
    </source>
</evidence>
<dbReference type="InterPro" id="IPR024079">
    <property type="entry name" value="MetalloPept_cat_dom_sf"/>
</dbReference>
<reference evidence="3" key="1">
    <citation type="submission" date="2023-08" db="EMBL/GenBank/DDBJ databases">
        <title>The draft genome of Tsukamurella strandjordii strain 050030.</title>
        <authorList>
            <person name="Zhao F."/>
            <person name="Feng Y."/>
            <person name="Zong Z."/>
        </authorList>
    </citation>
    <scope>NUCLEOTIDE SEQUENCE</scope>
    <source>
        <strain evidence="3">050030</strain>
    </source>
</reference>
<dbReference type="AlphaFoldDB" id="A0AA90NE08"/>
<dbReference type="Proteomes" id="UP001178281">
    <property type="component" value="Unassembled WGS sequence"/>
</dbReference>
<keyword evidence="4" id="KW-1185">Reference proteome</keyword>
<feature type="region of interest" description="Disordered" evidence="1">
    <location>
        <begin position="476"/>
        <end position="588"/>
    </location>
</feature>
<dbReference type="EMBL" id="JAUTIX010000008">
    <property type="protein sequence ID" value="MDP0400180.1"/>
    <property type="molecule type" value="Genomic_DNA"/>
</dbReference>
<evidence type="ECO:0000313" key="4">
    <source>
        <dbReference type="Proteomes" id="UP001178281"/>
    </source>
</evidence>
<comment type="caution">
    <text evidence="3">The sequence shown here is derived from an EMBL/GenBank/DDBJ whole genome shotgun (WGS) entry which is preliminary data.</text>
</comment>
<name>A0AA90NE08_9ACTN</name>